<protein>
    <submittedName>
        <fullName evidence="1">Uncharacterized protein</fullName>
    </submittedName>
</protein>
<accession>A0A3N0XVZ7</accession>
<reference evidence="1 2" key="1">
    <citation type="submission" date="2018-10" db="EMBL/GenBank/DDBJ databases">
        <title>Genome assembly for a Yunnan-Guizhou Plateau 3E fish, Anabarilius grahami (Regan), and its evolutionary and genetic applications.</title>
        <authorList>
            <person name="Jiang W."/>
        </authorList>
    </citation>
    <scope>NUCLEOTIDE SEQUENCE [LARGE SCALE GENOMIC DNA]</scope>
    <source>
        <strain evidence="1">AG-KIZ</strain>
        <tissue evidence="1">Muscle</tissue>
    </source>
</reference>
<comment type="caution">
    <text evidence="1">The sequence shown here is derived from an EMBL/GenBank/DDBJ whole genome shotgun (WGS) entry which is preliminary data.</text>
</comment>
<gene>
    <name evidence="1" type="ORF">DPX16_4945</name>
</gene>
<evidence type="ECO:0000313" key="2">
    <source>
        <dbReference type="Proteomes" id="UP000281406"/>
    </source>
</evidence>
<name>A0A3N0XVZ7_ANAGA</name>
<organism evidence="1 2">
    <name type="scientific">Anabarilius grahami</name>
    <name type="common">Kanglang fish</name>
    <name type="synonym">Barilius grahami</name>
    <dbReference type="NCBI Taxonomy" id="495550"/>
    <lineage>
        <taxon>Eukaryota</taxon>
        <taxon>Metazoa</taxon>
        <taxon>Chordata</taxon>
        <taxon>Craniata</taxon>
        <taxon>Vertebrata</taxon>
        <taxon>Euteleostomi</taxon>
        <taxon>Actinopterygii</taxon>
        <taxon>Neopterygii</taxon>
        <taxon>Teleostei</taxon>
        <taxon>Ostariophysi</taxon>
        <taxon>Cypriniformes</taxon>
        <taxon>Xenocyprididae</taxon>
        <taxon>Xenocypridinae</taxon>
        <taxon>Xenocypridinae incertae sedis</taxon>
        <taxon>Anabarilius</taxon>
    </lineage>
</organism>
<proteinExistence type="predicted"/>
<dbReference type="Proteomes" id="UP000281406">
    <property type="component" value="Unassembled WGS sequence"/>
</dbReference>
<sequence>MTLALQPDAKLAKEKKKNSMAGLCEEDEDELSIRIGRAGVHSGKLFFTIPQSALTLNLLTGGQSTAVDVCQLY</sequence>
<keyword evidence="2" id="KW-1185">Reference proteome</keyword>
<dbReference type="EMBL" id="RJVU01060737">
    <property type="protein sequence ID" value="ROJ44627.1"/>
    <property type="molecule type" value="Genomic_DNA"/>
</dbReference>
<evidence type="ECO:0000313" key="1">
    <source>
        <dbReference type="EMBL" id="ROJ44627.1"/>
    </source>
</evidence>
<dbReference type="AlphaFoldDB" id="A0A3N0XVZ7"/>